<evidence type="ECO:0000313" key="3">
    <source>
        <dbReference type="EMBL" id="NMF01036.1"/>
    </source>
</evidence>
<feature type="transmembrane region" description="Helical" evidence="1">
    <location>
        <begin position="94"/>
        <end position="116"/>
    </location>
</feature>
<dbReference type="RefSeq" id="WP_168976500.1">
    <property type="nucleotide sequence ID" value="NZ_JABAGO010000063.1"/>
</dbReference>
<organism evidence="3 4">
    <name type="scientific">Aneurinibacillus aneurinilyticus</name>
    <name type="common">Bacillus aneurinolyticus</name>
    <dbReference type="NCBI Taxonomy" id="1391"/>
    <lineage>
        <taxon>Bacteria</taxon>
        <taxon>Bacillati</taxon>
        <taxon>Bacillota</taxon>
        <taxon>Bacilli</taxon>
        <taxon>Bacillales</taxon>
        <taxon>Paenibacillaceae</taxon>
        <taxon>Aneurinibacillus group</taxon>
        <taxon>Aneurinibacillus</taxon>
    </lineage>
</organism>
<dbReference type="InterPro" id="IPR025436">
    <property type="entry name" value="DUF4179"/>
</dbReference>
<dbReference type="Proteomes" id="UP000561326">
    <property type="component" value="Unassembled WGS sequence"/>
</dbReference>
<evidence type="ECO:0000256" key="1">
    <source>
        <dbReference type="SAM" id="Phobius"/>
    </source>
</evidence>
<keyword evidence="1" id="KW-0472">Membrane</keyword>
<protein>
    <submittedName>
        <fullName evidence="3">DUF4179 domain-containing protein</fullName>
    </submittedName>
</protein>
<dbReference type="AlphaFoldDB" id="A0A848D057"/>
<keyword evidence="1" id="KW-0812">Transmembrane</keyword>
<dbReference type="Gene3D" id="2.60.40.1630">
    <property type="entry name" value="bacillus anthracis domain"/>
    <property type="match status" value="1"/>
</dbReference>
<dbReference type="EMBL" id="JABAGO010000063">
    <property type="protein sequence ID" value="NMF01036.1"/>
    <property type="molecule type" value="Genomic_DNA"/>
</dbReference>
<proteinExistence type="predicted"/>
<evidence type="ECO:0000313" key="4">
    <source>
        <dbReference type="Proteomes" id="UP000561326"/>
    </source>
</evidence>
<dbReference type="Pfam" id="PF13786">
    <property type="entry name" value="DUF4179"/>
    <property type="match status" value="1"/>
</dbReference>
<evidence type="ECO:0000259" key="2">
    <source>
        <dbReference type="Pfam" id="PF13786"/>
    </source>
</evidence>
<feature type="domain" description="DUF4179" evidence="2">
    <location>
        <begin position="90"/>
        <end position="173"/>
    </location>
</feature>
<sequence length="578" mass="65210">MNCVKSKQLEKYFEEQLTPLESRQLEEHVAGCSYCRDLLHMKLEDLQEFEVVLNEISPLPNAFTYEIKSKIKAREVDDLENRRKKKGLHIVKKLTLAAAGLAAAISLGVFVSPTFASYVNSLFNIEKYGYEGAKIAAEKGFSQKLDMKVVDKGITIEAKEILVDSLALAVIVDAKDQNGKKIPPDDLLQGVQKSILTDKSEKKQFERTEPDDSDWYCTQYGDYIILTRDMQGIFTEQNPMPAEMLVHLTFNKIGNTEGKWQLKIPVDMTKANVATKQISVNEKYTSPQGVSLNLKDIEILPSATLVSVEAKQTKELEEKIQSISKEKGFRDDFNDFKKGDDLTPFHAADALKNTGFAYQLLDERGTVIAGRDDFGVPKAISIDTGSMQGGYSQNNYTFRNSFLPIRDTKKLTFKLHAIYTNEATNFQARLNLSNLSRKPFTKKDAFGNTFTFKGFKLKEWELNNVDASIKEKIKVKGGLITYEATLARDIMSTDVWSAKDETGKVHEVYSGGYLVAHGDKDQTLVTKTTKDEKGLVHIEGVMAIEDIEHQPKELTLSYHTVKKQHRDVDWKVDIPLDK</sequence>
<keyword evidence="1" id="KW-1133">Transmembrane helix</keyword>
<reference evidence="3 4" key="1">
    <citation type="submission" date="2020-04" db="EMBL/GenBank/DDBJ databases">
        <authorList>
            <person name="Hitch T.C.A."/>
            <person name="Wylensek D."/>
            <person name="Clavel T."/>
        </authorList>
    </citation>
    <scope>NUCLEOTIDE SEQUENCE [LARGE SCALE GENOMIC DNA]</scope>
    <source>
        <strain evidence="3 4">WB01_D5_05</strain>
    </source>
</reference>
<gene>
    <name evidence="3" type="ORF">HF838_22760</name>
</gene>
<comment type="caution">
    <text evidence="3">The sequence shown here is derived from an EMBL/GenBank/DDBJ whole genome shotgun (WGS) entry which is preliminary data.</text>
</comment>
<name>A0A848D057_ANEAE</name>
<accession>A0A848D057</accession>